<dbReference type="EMBL" id="UINC01024667">
    <property type="protein sequence ID" value="SVA98756.1"/>
    <property type="molecule type" value="Genomic_DNA"/>
</dbReference>
<sequence>VTLIISTESRNCSQKCTPSDVLKEQLDDLADDANVEILEILDKEPMELVPYARAAILHE</sequence>
<proteinExistence type="predicted"/>
<organism evidence="1">
    <name type="scientific">marine metagenome</name>
    <dbReference type="NCBI Taxonomy" id="408172"/>
    <lineage>
        <taxon>unclassified sequences</taxon>
        <taxon>metagenomes</taxon>
        <taxon>ecological metagenomes</taxon>
    </lineage>
</organism>
<gene>
    <name evidence="1" type="ORF">METZ01_LOCUS151610</name>
</gene>
<dbReference type="AlphaFoldDB" id="A0A382AB28"/>
<name>A0A382AB28_9ZZZZ</name>
<accession>A0A382AB28</accession>
<protein>
    <submittedName>
        <fullName evidence="1">Uncharacterized protein</fullName>
    </submittedName>
</protein>
<reference evidence="1" key="1">
    <citation type="submission" date="2018-05" db="EMBL/GenBank/DDBJ databases">
        <authorList>
            <person name="Lanie J.A."/>
            <person name="Ng W.-L."/>
            <person name="Kazmierczak K.M."/>
            <person name="Andrzejewski T.M."/>
            <person name="Davidsen T.M."/>
            <person name="Wayne K.J."/>
            <person name="Tettelin H."/>
            <person name="Glass J.I."/>
            <person name="Rusch D."/>
            <person name="Podicherti R."/>
            <person name="Tsui H.-C.T."/>
            <person name="Winkler M.E."/>
        </authorList>
    </citation>
    <scope>NUCLEOTIDE SEQUENCE</scope>
</reference>
<evidence type="ECO:0000313" key="1">
    <source>
        <dbReference type="EMBL" id="SVA98756.1"/>
    </source>
</evidence>
<feature type="non-terminal residue" evidence="1">
    <location>
        <position position="1"/>
    </location>
</feature>